<evidence type="ECO:0000256" key="2">
    <source>
        <dbReference type="ARBA" id="ARBA00023027"/>
    </source>
</evidence>
<dbReference type="EMBL" id="FPBD01000005">
    <property type="protein sequence ID" value="SFT97231.1"/>
    <property type="molecule type" value="Genomic_DNA"/>
</dbReference>
<dbReference type="Gene3D" id="3.40.309.10">
    <property type="entry name" value="Aldehyde Dehydrogenase, Chain A, domain 2"/>
    <property type="match status" value="1"/>
</dbReference>
<dbReference type="Pfam" id="PF00171">
    <property type="entry name" value="Aldedh"/>
    <property type="match status" value="1"/>
</dbReference>
<dbReference type="InterPro" id="IPR011975">
    <property type="entry name" value="PaaN_2"/>
</dbReference>
<dbReference type="NCBIfam" id="TIGR02288">
    <property type="entry name" value="PaaN_2"/>
    <property type="match status" value="1"/>
</dbReference>
<evidence type="ECO:0000259" key="3">
    <source>
        <dbReference type="Pfam" id="PF00171"/>
    </source>
</evidence>
<dbReference type="PANTHER" id="PTHR42862:SF1">
    <property type="entry name" value="DELTA-1-PYRROLINE-5-CARBOXYLATE DEHYDROGENASE 2, ISOFORM A-RELATED"/>
    <property type="match status" value="1"/>
</dbReference>
<dbReference type="RefSeq" id="WP_054783157.1">
    <property type="nucleotide sequence ID" value="NZ_FPBD01000005.1"/>
</dbReference>
<evidence type="ECO:0000256" key="1">
    <source>
        <dbReference type="ARBA" id="ARBA00023002"/>
    </source>
</evidence>
<dbReference type="GO" id="GO:0009898">
    <property type="term" value="C:cytoplasmic side of plasma membrane"/>
    <property type="evidence" value="ECO:0007669"/>
    <property type="project" value="TreeGrafter"/>
</dbReference>
<organism evidence="4 5">
    <name type="scientific">Pseudovibrio denitrificans</name>
    <dbReference type="NCBI Taxonomy" id="258256"/>
    <lineage>
        <taxon>Bacteria</taxon>
        <taxon>Pseudomonadati</taxon>
        <taxon>Pseudomonadota</taxon>
        <taxon>Alphaproteobacteria</taxon>
        <taxon>Hyphomicrobiales</taxon>
        <taxon>Stappiaceae</taxon>
        <taxon>Pseudovibrio</taxon>
    </lineage>
</organism>
<name>A0A1I7CCS5_9HYPH</name>
<dbReference type="InterPro" id="IPR016162">
    <property type="entry name" value="Ald_DH_N"/>
</dbReference>
<evidence type="ECO:0000313" key="4">
    <source>
        <dbReference type="EMBL" id="SFT97231.1"/>
    </source>
</evidence>
<keyword evidence="1" id="KW-0560">Oxidoreductase</keyword>
<dbReference type="InterPro" id="IPR050485">
    <property type="entry name" value="Proline_metab_enzyme"/>
</dbReference>
<dbReference type="Proteomes" id="UP000183371">
    <property type="component" value="Unassembled WGS sequence"/>
</dbReference>
<gene>
    <name evidence="4" type="ORF">SAMN05444141_105447</name>
</gene>
<evidence type="ECO:0000313" key="5">
    <source>
        <dbReference type="Proteomes" id="UP000183371"/>
    </source>
</evidence>
<dbReference type="AlphaFoldDB" id="A0A1I7CCS5"/>
<keyword evidence="5" id="KW-1185">Reference proteome</keyword>
<dbReference type="Gene3D" id="3.40.605.10">
    <property type="entry name" value="Aldehyde Dehydrogenase, Chain A, domain 1"/>
    <property type="match status" value="1"/>
</dbReference>
<dbReference type="GO" id="GO:0003842">
    <property type="term" value="F:L-glutamate gamma-semialdehyde dehydrogenase activity"/>
    <property type="evidence" value="ECO:0007669"/>
    <property type="project" value="TreeGrafter"/>
</dbReference>
<dbReference type="InterPro" id="IPR016161">
    <property type="entry name" value="Ald_DH/histidinol_DH"/>
</dbReference>
<feature type="domain" description="Aldehyde dehydrogenase" evidence="3">
    <location>
        <begin position="84"/>
        <end position="493"/>
    </location>
</feature>
<sequence length="554" mass="59146">MSNFFEAHKDTLFQAVKTSKSRDYWSAYPEIASGKIYGETAKDDQLAEFEGILGKPFALGQPTNGKWTGAETSPYGKELGVTYEDVDPAELVKASQEAGKSWAKASVEERVGVALEMLDRINKKSFLIANAVMHTSGQAFMMAFQAGGPHAQDRGLEAVAYAYDAMTQTPTEVTWTKPQGKHDPIVLDKKFRVVPRGVALVIGCATFPTWNTYPGMFASFVTGNPVIIKPHPMAILPMAISIQIGREVLKEAGFDPNVLLLAADTTDAPKTKELVTADAVKIIDFTGSNAFGEWVRENAGDALVYTEEAGVNAITIESTDNLRGMASNIAFSLSLYSGQMCTTPQNIFVPRDGIETNDGKKSFEEVADAIKISLDKLLGDPARAAAILGAVQNPATLERIDAAGKLGKVIRSSEPVEGMNGARSATPTLVAVDSKNEEAYMQERFGPISFIIACDDIDDAIARAAGSAKSHGAITAALYSTDEAVIDKAVDAYAWAGAPLSVNLTGNIYVNQSAAYSDFHVTGANPAGNASLTDGAYVANRFRIATVRRQAAMA</sequence>
<protein>
    <submittedName>
        <fullName evidence="4">Phenylacetic acid degradation protein paaN</fullName>
    </submittedName>
</protein>
<dbReference type="PANTHER" id="PTHR42862">
    <property type="entry name" value="DELTA-1-PYRROLINE-5-CARBOXYLATE DEHYDROGENASE 1, ISOFORM A-RELATED"/>
    <property type="match status" value="1"/>
</dbReference>
<dbReference type="GO" id="GO:0010133">
    <property type="term" value="P:L-proline catabolic process to L-glutamate"/>
    <property type="evidence" value="ECO:0007669"/>
    <property type="project" value="TreeGrafter"/>
</dbReference>
<dbReference type="InterPro" id="IPR016163">
    <property type="entry name" value="Ald_DH_C"/>
</dbReference>
<dbReference type="InterPro" id="IPR015590">
    <property type="entry name" value="Aldehyde_DH_dom"/>
</dbReference>
<accession>A0A1I7CCS5</accession>
<reference evidence="5" key="1">
    <citation type="submission" date="2016-10" db="EMBL/GenBank/DDBJ databases">
        <authorList>
            <person name="Varghese N."/>
            <person name="Submissions S."/>
        </authorList>
    </citation>
    <scope>NUCLEOTIDE SEQUENCE [LARGE SCALE GENOMIC DNA]</scope>
    <source>
        <strain evidence="5">DSM 17465</strain>
    </source>
</reference>
<dbReference type="SUPFAM" id="SSF53720">
    <property type="entry name" value="ALDH-like"/>
    <property type="match status" value="1"/>
</dbReference>
<proteinExistence type="predicted"/>
<keyword evidence="2" id="KW-0520">NAD</keyword>